<name>A0ABQ9WWQ0_9EUKA</name>
<feature type="region of interest" description="Disordered" evidence="1">
    <location>
        <begin position="378"/>
        <end position="409"/>
    </location>
</feature>
<sequence>MWSSLSEQLQISLSCFTTLILTPISFSHQNSASLACGTPLSEQSRLASVVSLIVDWEGSTDAPGPVSVSPLPATTELMTTFDMTDGTRKKELDVMDVLFLQQNQPHNLILLFSQTEIAAIIFPELSSTTDPFEHPLSSPPISVLVDVDTSSLLIGTAQPIVSHPLTEVSIDSLLSQNLNFSLENASVTVLPSTTGQQGSVVVSQTPSSPSTILLSHSSTLQSLFVIPFAAFKLSEDHPHSLHFHLQDASLTRIQVTSYQISLLNMTVPSSFAQFTAKDNPHTLFKATKENAIVLPLSQPYSKSLLAFPILVLHSLHSLFLVNLLKPTQLLLSAQLQQIPSEQLLACFVYIDKLFCVMEWGSDALTLFVLNMTIPSNTDSGDSSGQGELKSKTMDRVSFNSRQRLSRRIPTPRQSSLVMLGSSWQWTVQGESFG</sequence>
<evidence type="ECO:0000313" key="2">
    <source>
        <dbReference type="EMBL" id="KAK2943919.1"/>
    </source>
</evidence>
<evidence type="ECO:0000313" key="3">
    <source>
        <dbReference type="Proteomes" id="UP001281761"/>
    </source>
</evidence>
<organism evidence="2 3">
    <name type="scientific">Blattamonas nauphoetae</name>
    <dbReference type="NCBI Taxonomy" id="2049346"/>
    <lineage>
        <taxon>Eukaryota</taxon>
        <taxon>Metamonada</taxon>
        <taxon>Preaxostyla</taxon>
        <taxon>Oxymonadida</taxon>
        <taxon>Blattamonas</taxon>
    </lineage>
</organism>
<evidence type="ECO:0000256" key="1">
    <source>
        <dbReference type="SAM" id="MobiDB-lite"/>
    </source>
</evidence>
<keyword evidence="3" id="KW-1185">Reference proteome</keyword>
<accession>A0ABQ9WWQ0</accession>
<protein>
    <submittedName>
        <fullName evidence="2">Uncharacterized protein</fullName>
    </submittedName>
</protein>
<dbReference type="Proteomes" id="UP001281761">
    <property type="component" value="Unassembled WGS sequence"/>
</dbReference>
<comment type="caution">
    <text evidence="2">The sequence shown here is derived from an EMBL/GenBank/DDBJ whole genome shotgun (WGS) entry which is preliminary data.</text>
</comment>
<proteinExistence type="predicted"/>
<reference evidence="2 3" key="1">
    <citation type="journal article" date="2022" name="bioRxiv">
        <title>Genomics of Preaxostyla Flagellates Illuminates Evolutionary Transitions and the Path Towards Mitochondrial Loss.</title>
        <authorList>
            <person name="Novak L.V.F."/>
            <person name="Treitli S.C."/>
            <person name="Pyrih J."/>
            <person name="Halakuc P."/>
            <person name="Pipaliya S.V."/>
            <person name="Vacek V."/>
            <person name="Brzon O."/>
            <person name="Soukal P."/>
            <person name="Eme L."/>
            <person name="Dacks J.B."/>
            <person name="Karnkowska A."/>
            <person name="Elias M."/>
            <person name="Hampl V."/>
        </authorList>
    </citation>
    <scope>NUCLEOTIDE SEQUENCE [LARGE SCALE GENOMIC DNA]</scope>
    <source>
        <strain evidence="2">NAU3</strain>
        <tissue evidence="2">Gut</tissue>
    </source>
</reference>
<gene>
    <name evidence="2" type="ORF">BLNAU_21174</name>
</gene>
<dbReference type="EMBL" id="JARBJD010000322">
    <property type="protein sequence ID" value="KAK2943919.1"/>
    <property type="molecule type" value="Genomic_DNA"/>
</dbReference>